<reference evidence="3 4" key="1">
    <citation type="journal article" date="2024" name="Nat. Commun.">
        <title>Phylogenomics reveals the evolutionary origins of lichenization in chlorophyte algae.</title>
        <authorList>
            <person name="Puginier C."/>
            <person name="Libourel C."/>
            <person name="Otte J."/>
            <person name="Skaloud P."/>
            <person name="Haon M."/>
            <person name="Grisel S."/>
            <person name="Petersen M."/>
            <person name="Berrin J.G."/>
            <person name="Delaux P.M."/>
            <person name="Dal Grande F."/>
            <person name="Keller J."/>
        </authorList>
    </citation>
    <scope>NUCLEOTIDE SEQUENCE [LARGE SCALE GENOMIC DNA]</scope>
    <source>
        <strain evidence="3 4">SAG 2145</strain>
    </source>
</reference>
<accession>A0AAW1RCC1</accession>
<evidence type="ECO:0000313" key="4">
    <source>
        <dbReference type="Proteomes" id="UP001438707"/>
    </source>
</evidence>
<comment type="caution">
    <text evidence="3">The sequence shown here is derived from an EMBL/GenBank/DDBJ whole genome shotgun (WGS) entry which is preliminary data.</text>
</comment>
<comment type="similarity">
    <text evidence="1">Belongs to the STXBP/unc-18/SEC1 family.</text>
</comment>
<dbReference type="PIRSF" id="PIRSF005715">
    <property type="entry name" value="VPS45_Sec1"/>
    <property type="match status" value="1"/>
</dbReference>
<dbReference type="InterPro" id="IPR043155">
    <property type="entry name" value="VPS33_dom3b"/>
</dbReference>
<dbReference type="InterPro" id="IPR036045">
    <property type="entry name" value="Sec1-like_sf"/>
</dbReference>
<dbReference type="InterPro" id="IPR027482">
    <property type="entry name" value="Sec1-like_dom2"/>
</dbReference>
<name>A0AAW1RCC1_9CHLO</name>
<gene>
    <name evidence="3" type="ORF">WJX74_010180</name>
</gene>
<protein>
    <submittedName>
        <fullName evidence="3">Uncharacterized protein</fullName>
    </submittedName>
</protein>
<dbReference type="Proteomes" id="UP001438707">
    <property type="component" value="Unassembled WGS sequence"/>
</dbReference>
<dbReference type="Gene3D" id="1.25.40.850">
    <property type="match status" value="1"/>
</dbReference>
<evidence type="ECO:0000256" key="2">
    <source>
        <dbReference type="SAM" id="MobiDB-lite"/>
    </source>
</evidence>
<dbReference type="InterPro" id="IPR001619">
    <property type="entry name" value="Sec1-like"/>
</dbReference>
<dbReference type="SUPFAM" id="SSF56815">
    <property type="entry name" value="Sec1/munc18-like (SM) proteins"/>
    <property type="match status" value="1"/>
</dbReference>
<dbReference type="Gene3D" id="3.90.830.10">
    <property type="entry name" value="Syntaxin Binding Protein 1, Chain A, domain 2"/>
    <property type="match status" value="1"/>
</dbReference>
<organism evidence="3 4">
    <name type="scientific">Apatococcus lobatus</name>
    <dbReference type="NCBI Taxonomy" id="904363"/>
    <lineage>
        <taxon>Eukaryota</taxon>
        <taxon>Viridiplantae</taxon>
        <taxon>Chlorophyta</taxon>
        <taxon>core chlorophytes</taxon>
        <taxon>Trebouxiophyceae</taxon>
        <taxon>Chlorellales</taxon>
        <taxon>Chlorellaceae</taxon>
        <taxon>Apatococcus</taxon>
    </lineage>
</organism>
<dbReference type="EMBL" id="JALJOS010000014">
    <property type="protein sequence ID" value="KAK9831278.1"/>
    <property type="molecule type" value="Genomic_DNA"/>
</dbReference>
<feature type="region of interest" description="Disordered" evidence="2">
    <location>
        <begin position="517"/>
        <end position="539"/>
    </location>
</feature>
<dbReference type="Gene3D" id="3.40.50.1910">
    <property type="match status" value="2"/>
</dbReference>
<evidence type="ECO:0000256" key="1">
    <source>
        <dbReference type="ARBA" id="ARBA00009884"/>
    </source>
</evidence>
<dbReference type="GO" id="GO:0016192">
    <property type="term" value="P:vesicle-mediated transport"/>
    <property type="evidence" value="ECO:0007669"/>
    <property type="project" value="InterPro"/>
</dbReference>
<dbReference type="AlphaFoldDB" id="A0AAW1RCC1"/>
<sequence length="645" mass="69761">MATLPNFELGPLPLGLIREEGRRQLLDALDTRRGKKVLVLDPRISGFLRFVAEVPLLREHGVEQLVLLDTNSLAQNGIRSVVYLVRATIDNAQTISKQIRNTAREAKGVEFGVFFLPARSHVCEKVFAEEGVFGDIHIGDYPLNFIPFDSDILSLELPSSFKDVVVDGDKTSLHAVASALLQLQAMYGAPSLIRGKGPGAAVVKDMLVRMQQELGSQAPVPGEGAIDTLLLLDRELDPITPLMTQLTYEGLVDELLGISNGTVQFDVNGGQRQKFALNSSDQVFHELRDLSFAAVGPELGKRTKGLRTDYQGTKGPDRSIAELKQFTSQLKSLPHITRHINMAEAVSTQMRRRSLRARVHVEQLLVDGRDVESCCENIEEMMCSGMDLLTVLRLLCLVSLTQGGIPKRHCDGLRREVLHTYGHEHVLTLASLQAAGLLKRQEGARSNFAAVRKAFRLLVEGLDDAVVPPLDAAYTYSGYCPLTARLAESALRPQGWTGLEDALRLLPGPHFEVKPTAYSQEASPAETPEPATPAAAASGSLGLLSRPGSGTGMGGGAGAFANLMRLGSSFREAPSTGATSKQHKTVLVVFIGGVTFAEIAALRWMASRPGSNCNIVIATTKLINGNTFLSSFIDGNLRQGMAESV</sequence>
<proteinExistence type="inferred from homology"/>
<dbReference type="Pfam" id="PF00995">
    <property type="entry name" value="Sec1"/>
    <property type="match status" value="1"/>
</dbReference>
<evidence type="ECO:0000313" key="3">
    <source>
        <dbReference type="EMBL" id="KAK9831278.1"/>
    </source>
</evidence>
<feature type="compositionally biased region" description="Low complexity" evidence="2">
    <location>
        <begin position="521"/>
        <end position="539"/>
    </location>
</feature>
<dbReference type="PANTHER" id="PTHR11679">
    <property type="entry name" value="VESICLE PROTEIN SORTING-ASSOCIATED"/>
    <property type="match status" value="1"/>
</dbReference>
<dbReference type="InterPro" id="IPR043154">
    <property type="entry name" value="Sec-1-like_dom1"/>
</dbReference>
<keyword evidence="4" id="KW-1185">Reference proteome</keyword>
<dbReference type="InterPro" id="IPR043127">
    <property type="entry name" value="Sec-1-like_dom3a"/>
</dbReference>
<dbReference type="Gene3D" id="3.40.50.2060">
    <property type="match status" value="1"/>
</dbReference>